<evidence type="ECO:0000256" key="1">
    <source>
        <dbReference type="ARBA" id="ARBA00009600"/>
    </source>
</evidence>
<sequence length="214" mass="24586">MLPVHSRRFSRTVRNSVLNQRRNIRFMLKSLKGHFLIATRKLNDQNFYRSVVLIVEHNNEGATGLIVNRPSSFSITNALSRYFDMPKLEDLVFMGGPVEPNGMFALHNAGDLEKAKDAIVPGLFMGSSPEVFEQVVWRISEGDPNLDFRIFFGCAGWAPSQLESELDRMDWLTTPATAEDIFEIDPYDLWDTLHGRAMEERRFLPQETAHPEWN</sequence>
<dbReference type="Pfam" id="PF02622">
    <property type="entry name" value="DUF179"/>
    <property type="match status" value="1"/>
</dbReference>
<organism evidence="3 4">
    <name type="scientific">Gimesia benthica</name>
    <dbReference type="NCBI Taxonomy" id="2608982"/>
    <lineage>
        <taxon>Bacteria</taxon>
        <taxon>Pseudomonadati</taxon>
        <taxon>Planctomycetota</taxon>
        <taxon>Planctomycetia</taxon>
        <taxon>Planctomycetales</taxon>
        <taxon>Planctomycetaceae</taxon>
        <taxon>Gimesia</taxon>
    </lineage>
</organism>
<reference evidence="3 4" key="1">
    <citation type="submission" date="2019-09" db="EMBL/GenBank/DDBJ databases">
        <title>Gimesia benthica sp. nov., a novel bacterium isolated from deep-sea water of the Northwest Indian Ocean.</title>
        <authorList>
            <person name="Dai X."/>
        </authorList>
    </citation>
    <scope>NUCLEOTIDE SEQUENCE [LARGE SCALE GENOMIC DNA]</scope>
    <source>
        <strain evidence="3 4">E7</strain>
    </source>
</reference>
<keyword evidence="4" id="KW-1185">Reference proteome</keyword>
<dbReference type="PANTHER" id="PTHR30327:SF1">
    <property type="entry name" value="UPF0301 PROTEIN YQGE"/>
    <property type="match status" value="1"/>
</dbReference>
<dbReference type="AlphaFoldDB" id="A0A6I6AEE3"/>
<comment type="similarity">
    <text evidence="1 2">Belongs to the UPF0301 (AlgH) family.</text>
</comment>
<dbReference type="Gene3D" id="3.40.1740.10">
    <property type="entry name" value="VC0467-like"/>
    <property type="match status" value="1"/>
</dbReference>
<name>A0A6I6AEE3_9PLAN</name>
<dbReference type="InterPro" id="IPR003774">
    <property type="entry name" value="AlgH-like"/>
</dbReference>
<dbReference type="HAMAP" id="MF_00758">
    <property type="entry name" value="UPF0301"/>
    <property type="match status" value="1"/>
</dbReference>
<dbReference type="EMBL" id="CP043930">
    <property type="protein sequence ID" value="QGQ23481.1"/>
    <property type="molecule type" value="Genomic_DNA"/>
</dbReference>
<dbReference type="PANTHER" id="PTHR30327">
    <property type="entry name" value="UNCHARACTERIZED PROTEIN YQGE"/>
    <property type="match status" value="1"/>
</dbReference>
<dbReference type="KEGG" id="gim:F1728_12695"/>
<protein>
    <recommendedName>
        <fullName evidence="2">UPF0301 protein F1728_12695</fullName>
    </recommendedName>
</protein>
<proteinExistence type="inferred from homology"/>
<dbReference type="Proteomes" id="UP000427281">
    <property type="component" value="Chromosome"/>
</dbReference>
<dbReference type="GO" id="GO:0005829">
    <property type="term" value="C:cytosol"/>
    <property type="evidence" value="ECO:0007669"/>
    <property type="project" value="TreeGrafter"/>
</dbReference>
<accession>A0A6I6AEE3</accession>
<gene>
    <name evidence="3" type="ORF">F1728_12695</name>
</gene>
<dbReference type="SUPFAM" id="SSF143456">
    <property type="entry name" value="VC0467-like"/>
    <property type="match status" value="1"/>
</dbReference>
<evidence type="ECO:0000313" key="4">
    <source>
        <dbReference type="Proteomes" id="UP000427281"/>
    </source>
</evidence>
<evidence type="ECO:0000313" key="3">
    <source>
        <dbReference type="EMBL" id="QGQ23481.1"/>
    </source>
</evidence>
<evidence type="ECO:0000256" key="2">
    <source>
        <dbReference type="HAMAP-Rule" id="MF_00758"/>
    </source>
</evidence>